<dbReference type="SUPFAM" id="SSF53474">
    <property type="entry name" value="alpha/beta-Hydrolases"/>
    <property type="match status" value="1"/>
</dbReference>
<reference evidence="3" key="1">
    <citation type="submission" date="2019-03" db="EMBL/GenBank/DDBJ databases">
        <title>Lake Tanganyika Metagenome-Assembled Genomes (MAGs).</title>
        <authorList>
            <person name="Tran P."/>
        </authorList>
    </citation>
    <scope>NUCLEOTIDE SEQUENCE</scope>
    <source>
        <strain evidence="3">K_DeepCast_65m_m2_066</strain>
    </source>
</reference>
<organism evidence="3 4">
    <name type="scientific">Tectimicrobiota bacterium</name>
    <dbReference type="NCBI Taxonomy" id="2528274"/>
    <lineage>
        <taxon>Bacteria</taxon>
        <taxon>Pseudomonadati</taxon>
        <taxon>Nitrospinota/Tectimicrobiota group</taxon>
        <taxon>Candidatus Tectimicrobiota</taxon>
    </lineage>
</organism>
<proteinExistence type="predicted"/>
<evidence type="ECO:0000259" key="2">
    <source>
        <dbReference type="Pfam" id="PF01738"/>
    </source>
</evidence>
<dbReference type="GO" id="GO:0052689">
    <property type="term" value="F:carboxylic ester hydrolase activity"/>
    <property type="evidence" value="ECO:0007669"/>
    <property type="project" value="UniProtKB-ARBA"/>
</dbReference>
<dbReference type="InterPro" id="IPR002925">
    <property type="entry name" value="Dienelactn_hydro"/>
</dbReference>
<dbReference type="Pfam" id="PF01738">
    <property type="entry name" value="DLH"/>
    <property type="match status" value="1"/>
</dbReference>
<dbReference type="Gene3D" id="3.40.50.1820">
    <property type="entry name" value="alpha/beta hydrolase"/>
    <property type="match status" value="1"/>
</dbReference>
<keyword evidence="1 3" id="KW-0378">Hydrolase</keyword>
<evidence type="ECO:0000313" key="4">
    <source>
        <dbReference type="Proteomes" id="UP000712673"/>
    </source>
</evidence>
<comment type="caution">
    <text evidence="3">The sequence shown here is derived from an EMBL/GenBank/DDBJ whole genome shotgun (WGS) entry which is preliminary data.</text>
</comment>
<evidence type="ECO:0000256" key="1">
    <source>
        <dbReference type="ARBA" id="ARBA00022801"/>
    </source>
</evidence>
<dbReference type="InterPro" id="IPR029058">
    <property type="entry name" value="AB_hydrolase_fold"/>
</dbReference>
<dbReference type="Proteomes" id="UP000712673">
    <property type="component" value="Unassembled WGS sequence"/>
</dbReference>
<name>A0A937W3M4_UNCTE</name>
<dbReference type="AlphaFoldDB" id="A0A937W3M4"/>
<protein>
    <submittedName>
        <fullName evidence="3">Dienelactone hydrolase family protein</fullName>
    </submittedName>
</protein>
<dbReference type="EMBL" id="VGLS01000851">
    <property type="protein sequence ID" value="MBM3226281.1"/>
    <property type="molecule type" value="Genomic_DNA"/>
</dbReference>
<evidence type="ECO:0000313" key="3">
    <source>
        <dbReference type="EMBL" id="MBM3226281.1"/>
    </source>
</evidence>
<dbReference type="InterPro" id="IPR050261">
    <property type="entry name" value="FrsA_esterase"/>
</dbReference>
<dbReference type="PANTHER" id="PTHR22946:SF9">
    <property type="entry name" value="POLYKETIDE TRANSFERASE AF380"/>
    <property type="match status" value="1"/>
</dbReference>
<sequence>MRPPKDNVVRRIIWLDVRAVLLCVLCSLYTGCATGTDLRSVSPPDTTIRQEAVQFPGVDGLLKGELFLPVRGSAVAARHPAVVLMHGCGGMYTNRGRLTERHRDWAQRFATWGFVALLVDSLGSRGLGSLCELQKRPIQPWEERTRDAYATLDYLAARPDVDRQNVFVMGWSHGGSTVLGVVRADAPGLRGDGPRFKAAIAYYPGCERPLRAQHYRPTIPLLMQHGMADDWVPATPCAALASRLQGQGFAVATILYPEAHHGFDTPGSPVRFLPRVYNPASPGGRGAHVGTNEPARLKAIEDTRRFVERYMTR</sequence>
<feature type="domain" description="Dienelactone hydrolase" evidence="2">
    <location>
        <begin position="76"/>
        <end position="281"/>
    </location>
</feature>
<gene>
    <name evidence="3" type="ORF">FJZ47_21160</name>
</gene>
<accession>A0A937W3M4</accession>
<dbReference type="PANTHER" id="PTHR22946">
    <property type="entry name" value="DIENELACTONE HYDROLASE DOMAIN-CONTAINING PROTEIN-RELATED"/>
    <property type="match status" value="1"/>
</dbReference>